<dbReference type="GO" id="GO:0016747">
    <property type="term" value="F:acyltransferase activity, transferring groups other than amino-acyl groups"/>
    <property type="evidence" value="ECO:0007669"/>
    <property type="project" value="InterPro"/>
</dbReference>
<dbReference type="HOGENOM" id="CLU_069195_2_0_1"/>
<dbReference type="AlphaFoldDB" id="M2XJK6"/>
<dbReference type="PROSITE" id="PS51186">
    <property type="entry name" value="GNAT"/>
    <property type="match status" value="1"/>
</dbReference>
<organism evidence="2 3">
    <name type="scientific">Dothistroma septosporum (strain NZE10 / CBS 128990)</name>
    <name type="common">Red band needle blight fungus</name>
    <name type="synonym">Mycosphaerella pini</name>
    <dbReference type="NCBI Taxonomy" id="675120"/>
    <lineage>
        <taxon>Eukaryota</taxon>
        <taxon>Fungi</taxon>
        <taxon>Dikarya</taxon>
        <taxon>Ascomycota</taxon>
        <taxon>Pezizomycotina</taxon>
        <taxon>Dothideomycetes</taxon>
        <taxon>Dothideomycetidae</taxon>
        <taxon>Mycosphaerellales</taxon>
        <taxon>Mycosphaerellaceae</taxon>
        <taxon>Dothistroma</taxon>
    </lineage>
</organism>
<reference evidence="2 3" key="2">
    <citation type="journal article" date="2012" name="PLoS Pathog.">
        <title>Diverse lifestyles and strategies of plant pathogenesis encoded in the genomes of eighteen Dothideomycetes fungi.</title>
        <authorList>
            <person name="Ohm R.A."/>
            <person name="Feau N."/>
            <person name="Henrissat B."/>
            <person name="Schoch C.L."/>
            <person name="Horwitz B.A."/>
            <person name="Barry K.W."/>
            <person name="Condon B.J."/>
            <person name="Copeland A.C."/>
            <person name="Dhillon B."/>
            <person name="Glaser F."/>
            <person name="Hesse C.N."/>
            <person name="Kosti I."/>
            <person name="LaButti K."/>
            <person name="Lindquist E.A."/>
            <person name="Lucas S."/>
            <person name="Salamov A.A."/>
            <person name="Bradshaw R.E."/>
            <person name="Ciuffetti L."/>
            <person name="Hamelin R.C."/>
            <person name="Kema G.H.J."/>
            <person name="Lawrence C."/>
            <person name="Scott J.A."/>
            <person name="Spatafora J.W."/>
            <person name="Turgeon B.G."/>
            <person name="de Wit P.J.G.M."/>
            <person name="Zhong S."/>
            <person name="Goodwin S.B."/>
            <person name="Grigoriev I.V."/>
        </authorList>
    </citation>
    <scope>NUCLEOTIDE SEQUENCE [LARGE SCALE GENOMIC DNA]</scope>
    <source>
        <strain evidence="3">NZE10 / CBS 128990</strain>
    </source>
</reference>
<dbReference type="eggNOG" id="ENOG502RYMB">
    <property type="taxonomic scope" value="Eukaryota"/>
</dbReference>
<dbReference type="PANTHER" id="PTHR42791">
    <property type="entry name" value="GNAT FAMILY ACETYLTRANSFERASE"/>
    <property type="match status" value="1"/>
</dbReference>
<protein>
    <recommendedName>
        <fullName evidence="1">N-acetyltransferase domain-containing protein</fullName>
    </recommendedName>
</protein>
<dbReference type="Gene3D" id="3.40.630.30">
    <property type="match status" value="1"/>
</dbReference>
<sequence>MVDLITTSATQGDANLQEYKEKTTILLADIFRDDPVIRFMLSNLGDTARLSYMHEYFSALGKAAMLNNAKFQECSDWSCVAVWMPPGKKVDNSFTIIQAGLVQSVLRLGIGGLKRMLWDYQGQTEKLKKAELGDGKFWYLFFIATIAEARGQGLASRVVKGWKSVARKDGLPIWLEATTEKSRGVYERCGFKVVREIQLGTGTHAASGATEKGGPGVKAWGMIWRPEYDELKGEKGGAVSAA</sequence>
<dbReference type="EMBL" id="KB446545">
    <property type="protein sequence ID" value="EME39642.1"/>
    <property type="molecule type" value="Genomic_DNA"/>
</dbReference>
<evidence type="ECO:0000259" key="1">
    <source>
        <dbReference type="PROSITE" id="PS51186"/>
    </source>
</evidence>
<dbReference type="Proteomes" id="UP000016933">
    <property type="component" value="Unassembled WGS sequence"/>
</dbReference>
<evidence type="ECO:0000313" key="2">
    <source>
        <dbReference type="EMBL" id="EME39642.1"/>
    </source>
</evidence>
<dbReference type="STRING" id="675120.M2XJK6"/>
<dbReference type="InterPro" id="IPR000182">
    <property type="entry name" value="GNAT_dom"/>
</dbReference>
<dbReference type="Pfam" id="PF00583">
    <property type="entry name" value="Acetyltransf_1"/>
    <property type="match status" value="1"/>
</dbReference>
<evidence type="ECO:0000313" key="3">
    <source>
        <dbReference type="Proteomes" id="UP000016933"/>
    </source>
</evidence>
<proteinExistence type="predicted"/>
<dbReference type="InterPro" id="IPR052523">
    <property type="entry name" value="Trichothecene_AcTrans"/>
</dbReference>
<dbReference type="OMA" id="QYYYVFS"/>
<dbReference type="OrthoDB" id="544277at2759"/>
<dbReference type="PANTHER" id="PTHR42791:SF1">
    <property type="entry name" value="N-ACETYLTRANSFERASE DOMAIN-CONTAINING PROTEIN"/>
    <property type="match status" value="1"/>
</dbReference>
<dbReference type="InterPro" id="IPR016181">
    <property type="entry name" value="Acyl_CoA_acyltransferase"/>
</dbReference>
<accession>M2XJK6</accession>
<feature type="domain" description="N-acetyltransferase" evidence="1">
    <location>
        <begin position="134"/>
        <end position="227"/>
    </location>
</feature>
<dbReference type="SUPFAM" id="SSF55729">
    <property type="entry name" value="Acyl-CoA N-acyltransferases (Nat)"/>
    <property type="match status" value="1"/>
</dbReference>
<keyword evidence="3" id="KW-1185">Reference proteome</keyword>
<gene>
    <name evidence="2" type="ORF">DOTSEDRAFT_75330</name>
</gene>
<reference evidence="3" key="1">
    <citation type="journal article" date="2012" name="PLoS Genet.">
        <title>The genomes of the fungal plant pathogens Cladosporium fulvum and Dothistroma septosporum reveal adaptation to different hosts and lifestyles but also signatures of common ancestry.</title>
        <authorList>
            <person name="de Wit P.J.G.M."/>
            <person name="van der Burgt A."/>
            <person name="Oekmen B."/>
            <person name="Stergiopoulos I."/>
            <person name="Abd-Elsalam K.A."/>
            <person name="Aerts A.L."/>
            <person name="Bahkali A.H."/>
            <person name="Beenen H.G."/>
            <person name="Chettri P."/>
            <person name="Cox M.P."/>
            <person name="Datema E."/>
            <person name="de Vries R.P."/>
            <person name="Dhillon B."/>
            <person name="Ganley A.R."/>
            <person name="Griffiths S.A."/>
            <person name="Guo Y."/>
            <person name="Hamelin R.C."/>
            <person name="Henrissat B."/>
            <person name="Kabir M.S."/>
            <person name="Jashni M.K."/>
            <person name="Kema G."/>
            <person name="Klaubauf S."/>
            <person name="Lapidus A."/>
            <person name="Levasseur A."/>
            <person name="Lindquist E."/>
            <person name="Mehrabi R."/>
            <person name="Ohm R.A."/>
            <person name="Owen T.J."/>
            <person name="Salamov A."/>
            <person name="Schwelm A."/>
            <person name="Schijlen E."/>
            <person name="Sun H."/>
            <person name="van den Burg H.A."/>
            <person name="van Ham R.C.H.J."/>
            <person name="Zhang S."/>
            <person name="Goodwin S.B."/>
            <person name="Grigoriev I.V."/>
            <person name="Collemare J."/>
            <person name="Bradshaw R.E."/>
        </authorList>
    </citation>
    <scope>NUCLEOTIDE SEQUENCE [LARGE SCALE GENOMIC DNA]</scope>
    <source>
        <strain evidence="3">NZE10 / CBS 128990</strain>
    </source>
</reference>
<name>M2XJK6_DOTSN</name>